<keyword evidence="7" id="KW-1015">Disulfide bond</keyword>
<organism evidence="13 14">
    <name type="scientific">Synaphobranchus kaupii</name>
    <name type="common">Kaup's arrowtooth eel</name>
    <dbReference type="NCBI Taxonomy" id="118154"/>
    <lineage>
        <taxon>Eukaryota</taxon>
        <taxon>Metazoa</taxon>
        <taxon>Chordata</taxon>
        <taxon>Craniata</taxon>
        <taxon>Vertebrata</taxon>
        <taxon>Euteleostomi</taxon>
        <taxon>Actinopterygii</taxon>
        <taxon>Neopterygii</taxon>
        <taxon>Teleostei</taxon>
        <taxon>Anguilliformes</taxon>
        <taxon>Synaphobranchidae</taxon>
        <taxon>Synaphobranchus</taxon>
    </lineage>
</organism>
<gene>
    <name evidence="13" type="ORF">SKAU_G00264500</name>
</gene>
<proteinExistence type="inferred from homology"/>
<dbReference type="Gene3D" id="3.40.50.1820">
    <property type="entry name" value="alpha/beta hydrolase"/>
    <property type="match status" value="1"/>
</dbReference>
<comment type="function">
    <text evidence="9">Hydrolyzes specifically phosphatidic acid (PA) to produce 2-acyl lysophosphatidic acid (LPA; a potent bioactive lipid mediator) and fatty acid. Does not hydrolyze other phospholipids, like phosphatidylserine (PS), phosphatidylcholine (PC) and phosphatidylethanolamine (PE) or triacylglycerol (TG).</text>
</comment>
<evidence type="ECO:0000256" key="11">
    <source>
        <dbReference type="SAM" id="SignalP"/>
    </source>
</evidence>
<comment type="catalytic activity">
    <reaction evidence="8">
        <text>1-hexadecanoyl-2-(9Z-octadecenoyl)-sn-glycero-3-phosphate + H2O = 2-(9Z-octadecenoyl)-sn-glycero-3-phosphate + hexadecanoate + H(+)</text>
        <dbReference type="Rhea" id="RHEA:40943"/>
        <dbReference type="ChEBI" id="CHEBI:7896"/>
        <dbReference type="ChEBI" id="CHEBI:15377"/>
        <dbReference type="ChEBI" id="CHEBI:15378"/>
        <dbReference type="ChEBI" id="CHEBI:64839"/>
        <dbReference type="ChEBI" id="CHEBI:77593"/>
    </reaction>
    <physiologicalReaction direction="left-to-right" evidence="8">
        <dbReference type="Rhea" id="RHEA:40944"/>
    </physiologicalReaction>
</comment>
<protein>
    <recommendedName>
        <fullName evidence="12">Lipase domain-containing protein</fullName>
    </recommendedName>
</protein>
<dbReference type="GO" id="GO:0016042">
    <property type="term" value="P:lipid catabolic process"/>
    <property type="evidence" value="ECO:0007669"/>
    <property type="project" value="UniProtKB-KW"/>
</dbReference>
<evidence type="ECO:0000256" key="2">
    <source>
        <dbReference type="ARBA" id="ARBA00010701"/>
    </source>
</evidence>
<comment type="subcellular location">
    <subcellularLocation>
        <location evidence="1">Secreted</location>
    </subcellularLocation>
</comment>
<evidence type="ECO:0000256" key="10">
    <source>
        <dbReference type="RuleBase" id="RU004262"/>
    </source>
</evidence>
<dbReference type="OrthoDB" id="199913at2759"/>
<evidence type="ECO:0000256" key="5">
    <source>
        <dbReference type="ARBA" id="ARBA00022963"/>
    </source>
</evidence>
<dbReference type="EMBL" id="JAINUF010000010">
    <property type="protein sequence ID" value="KAJ8347861.1"/>
    <property type="molecule type" value="Genomic_DNA"/>
</dbReference>
<feature type="signal peptide" evidence="11">
    <location>
        <begin position="1"/>
        <end position="20"/>
    </location>
</feature>
<evidence type="ECO:0000256" key="9">
    <source>
        <dbReference type="ARBA" id="ARBA00049600"/>
    </source>
</evidence>
<dbReference type="InterPro" id="IPR013818">
    <property type="entry name" value="Lipase"/>
</dbReference>
<keyword evidence="11" id="KW-0732">Signal</keyword>
<evidence type="ECO:0000259" key="12">
    <source>
        <dbReference type="Pfam" id="PF00151"/>
    </source>
</evidence>
<evidence type="ECO:0000256" key="7">
    <source>
        <dbReference type="ARBA" id="ARBA00023157"/>
    </source>
</evidence>
<dbReference type="GO" id="GO:0004620">
    <property type="term" value="F:phospholipase activity"/>
    <property type="evidence" value="ECO:0007669"/>
    <property type="project" value="TreeGrafter"/>
</dbReference>
<feature type="domain" description="Lipase" evidence="12">
    <location>
        <begin position="38"/>
        <end position="143"/>
    </location>
</feature>
<sequence length="161" mass="18132">MLSWWFLGMVGAVTISKGLARECDNFTDLDFHHSFIGTKLHVRMLLYTQADPDCGLELSHYNMTETPLFNLTRRTTFVIHGYRLTGSPPVWIGEIVQQLLLQEDMNVLVVDWNYGAANLNYFIAVDNTHKTAENITAFIQHMQVGALILSAGKSSAGLNER</sequence>
<evidence type="ECO:0000256" key="6">
    <source>
        <dbReference type="ARBA" id="ARBA00023098"/>
    </source>
</evidence>
<keyword evidence="4" id="KW-0378">Hydrolase</keyword>
<keyword evidence="14" id="KW-1185">Reference proteome</keyword>
<evidence type="ECO:0000313" key="14">
    <source>
        <dbReference type="Proteomes" id="UP001152622"/>
    </source>
</evidence>
<dbReference type="PANTHER" id="PTHR11610:SF12">
    <property type="entry name" value="LIPASE MEMBER H"/>
    <property type="match status" value="1"/>
</dbReference>
<accession>A0A9Q1EZD0</accession>
<dbReference type="InterPro" id="IPR029058">
    <property type="entry name" value="AB_hydrolase_fold"/>
</dbReference>
<evidence type="ECO:0000256" key="3">
    <source>
        <dbReference type="ARBA" id="ARBA00022525"/>
    </source>
</evidence>
<keyword evidence="5" id="KW-0442">Lipid degradation</keyword>
<reference evidence="13" key="1">
    <citation type="journal article" date="2023" name="Science">
        <title>Genome structures resolve the early diversification of teleost fishes.</title>
        <authorList>
            <person name="Parey E."/>
            <person name="Louis A."/>
            <person name="Montfort J."/>
            <person name="Bouchez O."/>
            <person name="Roques C."/>
            <person name="Iampietro C."/>
            <person name="Lluch J."/>
            <person name="Castinel A."/>
            <person name="Donnadieu C."/>
            <person name="Desvignes T."/>
            <person name="Floi Bucao C."/>
            <person name="Jouanno E."/>
            <person name="Wen M."/>
            <person name="Mejri S."/>
            <person name="Dirks R."/>
            <person name="Jansen H."/>
            <person name="Henkel C."/>
            <person name="Chen W.J."/>
            <person name="Zahm M."/>
            <person name="Cabau C."/>
            <person name="Klopp C."/>
            <person name="Thompson A.W."/>
            <person name="Robinson-Rechavi M."/>
            <person name="Braasch I."/>
            <person name="Lecointre G."/>
            <person name="Bobe J."/>
            <person name="Postlethwait J.H."/>
            <person name="Berthelot C."/>
            <person name="Roest Crollius H."/>
            <person name="Guiguen Y."/>
        </authorList>
    </citation>
    <scope>NUCLEOTIDE SEQUENCE</scope>
    <source>
        <strain evidence="13">WJC10195</strain>
    </source>
</reference>
<keyword evidence="6" id="KW-0443">Lipid metabolism</keyword>
<keyword evidence="3" id="KW-0964">Secreted</keyword>
<name>A0A9Q1EZD0_SYNKA</name>
<dbReference type="Proteomes" id="UP001152622">
    <property type="component" value="Chromosome 10"/>
</dbReference>
<comment type="similarity">
    <text evidence="2 10">Belongs to the AB hydrolase superfamily. Lipase family.</text>
</comment>
<dbReference type="GO" id="GO:0005615">
    <property type="term" value="C:extracellular space"/>
    <property type="evidence" value="ECO:0007669"/>
    <property type="project" value="TreeGrafter"/>
</dbReference>
<evidence type="ECO:0000256" key="8">
    <source>
        <dbReference type="ARBA" id="ARBA00048637"/>
    </source>
</evidence>
<dbReference type="AlphaFoldDB" id="A0A9Q1EZD0"/>
<evidence type="ECO:0000256" key="1">
    <source>
        <dbReference type="ARBA" id="ARBA00004613"/>
    </source>
</evidence>
<evidence type="ECO:0000256" key="4">
    <source>
        <dbReference type="ARBA" id="ARBA00022801"/>
    </source>
</evidence>
<dbReference type="Pfam" id="PF00151">
    <property type="entry name" value="Lipase"/>
    <property type="match status" value="1"/>
</dbReference>
<dbReference type="PANTHER" id="PTHR11610">
    <property type="entry name" value="LIPASE"/>
    <property type="match status" value="1"/>
</dbReference>
<dbReference type="InterPro" id="IPR000734">
    <property type="entry name" value="TAG_lipase"/>
</dbReference>
<evidence type="ECO:0000313" key="13">
    <source>
        <dbReference type="EMBL" id="KAJ8347861.1"/>
    </source>
</evidence>
<dbReference type="SUPFAM" id="SSF53474">
    <property type="entry name" value="alpha/beta-Hydrolases"/>
    <property type="match status" value="1"/>
</dbReference>
<comment type="caution">
    <text evidence="13">The sequence shown here is derived from an EMBL/GenBank/DDBJ whole genome shotgun (WGS) entry which is preliminary data.</text>
</comment>
<feature type="chain" id="PRO_5040474097" description="Lipase domain-containing protein" evidence="11">
    <location>
        <begin position="21"/>
        <end position="161"/>
    </location>
</feature>